<evidence type="ECO:0000256" key="9">
    <source>
        <dbReference type="RuleBase" id="RU000354"/>
    </source>
</evidence>
<dbReference type="GO" id="GO:0008083">
    <property type="term" value="F:growth factor activity"/>
    <property type="evidence" value="ECO:0007669"/>
    <property type="project" value="UniProtKB-KW"/>
</dbReference>
<gene>
    <name evidence="14" type="primary">CSON001051</name>
</gene>
<reference evidence="14" key="2">
    <citation type="submission" date="2018-07" db="EMBL/GenBank/DDBJ databases">
        <authorList>
            <person name="Quirk P.G."/>
            <person name="Krulwich T.A."/>
        </authorList>
    </citation>
    <scope>NUCLEOTIDE SEQUENCE</scope>
</reference>
<dbReference type="SMART" id="SM00204">
    <property type="entry name" value="TGFB"/>
    <property type="match status" value="1"/>
</dbReference>
<evidence type="ECO:0000256" key="3">
    <source>
        <dbReference type="ARBA" id="ARBA00022514"/>
    </source>
</evidence>
<protein>
    <submittedName>
        <fullName evidence="14">CSON001051 protein</fullName>
    </submittedName>
</protein>
<accession>A0A336LTQ2</accession>
<dbReference type="Pfam" id="PF00019">
    <property type="entry name" value="TGF_beta"/>
    <property type="match status" value="1"/>
</dbReference>
<comment type="subcellular location">
    <subcellularLocation>
        <location evidence="1">Secreted</location>
    </subcellularLocation>
</comment>
<dbReference type="PROSITE" id="PS51362">
    <property type="entry name" value="TGF_BETA_2"/>
    <property type="match status" value="1"/>
</dbReference>
<dbReference type="PANTHER" id="PTHR11848:SF310">
    <property type="entry name" value="PROTEIN 60A-RELATED"/>
    <property type="match status" value="1"/>
</dbReference>
<keyword evidence="3" id="KW-0202">Cytokine</keyword>
<name>A0A336LTQ2_CULSO</name>
<dbReference type="VEuPathDB" id="VectorBase:CSON001051"/>
<dbReference type="CDD" id="cd13761">
    <property type="entry name" value="TGF_beta_BMP5_like"/>
    <property type="match status" value="1"/>
</dbReference>
<dbReference type="GO" id="GO:0005615">
    <property type="term" value="C:extracellular space"/>
    <property type="evidence" value="ECO:0007669"/>
    <property type="project" value="UniProtKB-KW"/>
</dbReference>
<dbReference type="EMBL" id="UFQT01000116">
    <property type="protein sequence ID" value="SSX20341.1"/>
    <property type="molecule type" value="Genomic_DNA"/>
</dbReference>
<sequence length="425" mass="49400">MNNKILVLFVLLINLLHHRRFNGGVYASMSGFYIDNGYDKTVLHQELSLEDQMEVEHEILDLLGLPDRPKKKHIHPSLRKSAPRFLMDIYQKLEDENNLHSRRLRSTDAEENFLTEEDERAIDQSDIIMTFLTKNHHVSEVRHEHGRRLWFDISEISLDTQLMMAELRLYKNIPKNTNKKTNETVKYKISVFTISEFGGEEDLVLQASLNTTSDYQGWVEINVTSALDKWILHRDKNRGFYISVSNLDNPDHDVRFDEVGLISSRGDEEHQPFMVGFFKGQQMIHPHKRQHTRVKRNAQRKRGNKQGRSELRNPLMHGENHRSCQIQTLYVSFKDLKWQDWIVAPDGYGAFYCSGECNFPLNAHMNATNHAIVQTLVHLMNPGRVPKPCCAPTRLSAISVLYYLDDSNVNLKKYKNMVVKSCGCH</sequence>
<keyword evidence="6 9" id="KW-0339">Growth factor</keyword>
<keyword evidence="5 11" id="KW-0732">Signal</keyword>
<dbReference type="InterPro" id="IPR017948">
    <property type="entry name" value="TGFb_CS"/>
</dbReference>
<evidence type="ECO:0000256" key="8">
    <source>
        <dbReference type="ARBA" id="ARBA00023180"/>
    </source>
</evidence>
<dbReference type="Gene3D" id="2.60.120.970">
    <property type="match status" value="1"/>
</dbReference>
<evidence type="ECO:0000256" key="4">
    <source>
        <dbReference type="ARBA" id="ARBA00022525"/>
    </source>
</evidence>
<dbReference type="PROSITE" id="PS00250">
    <property type="entry name" value="TGF_BETA_1"/>
    <property type="match status" value="1"/>
</dbReference>
<evidence type="ECO:0000256" key="2">
    <source>
        <dbReference type="ARBA" id="ARBA00006656"/>
    </source>
</evidence>
<dbReference type="InterPro" id="IPR029034">
    <property type="entry name" value="Cystine-knot_cytokine"/>
</dbReference>
<evidence type="ECO:0000259" key="12">
    <source>
        <dbReference type="PROSITE" id="PS51362"/>
    </source>
</evidence>
<evidence type="ECO:0000256" key="5">
    <source>
        <dbReference type="ARBA" id="ARBA00022729"/>
    </source>
</evidence>
<keyword evidence="4" id="KW-0964">Secreted</keyword>
<dbReference type="SUPFAM" id="SSF57501">
    <property type="entry name" value="Cystine-knot cytokines"/>
    <property type="match status" value="1"/>
</dbReference>
<dbReference type="InterPro" id="IPR001111">
    <property type="entry name" value="TGF-b_propeptide"/>
</dbReference>
<feature type="domain" description="TGF-beta family profile" evidence="12">
    <location>
        <begin position="293"/>
        <end position="425"/>
    </location>
</feature>
<dbReference type="AlphaFoldDB" id="A0A336LTQ2"/>
<dbReference type="GO" id="GO:0032502">
    <property type="term" value="P:developmental process"/>
    <property type="evidence" value="ECO:0007669"/>
    <property type="project" value="UniProtKB-ARBA"/>
</dbReference>
<dbReference type="Pfam" id="PF00688">
    <property type="entry name" value="TGFb_propeptide"/>
    <property type="match status" value="1"/>
</dbReference>
<evidence type="ECO:0000256" key="1">
    <source>
        <dbReference type="ARBA" id="ARBA00004613"/>
    </source>
</evidence>
<feature type="chain" id="PRO_5033778215" evidence="11">
    <location>
        <begin position="19"/>
        <end position="425"/>
    </location>
</feature>
<dbReference type="InterPro" id="IPR001839">
    <property type="entry name" value="TGF-b_C"/>
</dbReference>
<dbReference type="Gene3D" id="2.10.90.10">
    <property type="entry name" value="Cystine-knot cytokines"/>
    <property type="match status" value="1"/>
</dbReference>
<proteinExistence type="inferred from homology"/>
<evidence type="ECO:0000313" key="13">
    <source>
        <dbReference type="EMBL" id="SSW99961.1"/>
    </source>
</evidence>
<evidence type="ECO:0000256" key="11">
    <source>
        <dbReference type="SAM" id="SignalP"/>
    </source>
</evidence>
<reference evidence="13" key="1">
    <citation type="submission" date="2018-04" db="EMBL/GenBank/DDBJ databases">
        <authorList>
            <person name="Go L.Y."/>
            <person name="Mitchell J.A."/>
        </authorList>
    </citation>
    <scope>NUCLEOTIDE SEQUENCE</scope>
    <source>
        <tissue evidence="13">Whole organism</tissue>
    </source>
</reference>
<dbReference type="GO" id="GO:0005125">
    <property type="term" value="F:cytokine activity"/>
    <property type="evidence" value="ECO:0007669"/>
    <property type="project" value="UniProtKB-KW"/>
</dbReference>
<feature type="region of interest" description="Disordered" evidence="10">
    <location>
        <begin position="285"/>
        <end position="319"/>
    </location>
</feature>
<keyword evidence="7" id="KW-1015">Disulfide bond</keyword>
<dbReference type="PANTHER" id="PTHR11848">
    <property type="entry name" value="TGF-BETA FAMILY"/>
    <property type="match status" value="1"/>
</dbReference>
<evidence type="ECO:0000313" key="14">
    <source>
        <dbReference type="EMBL" id="SSX20341.1"/>
    </source>
</evidence>
<organism evidence="14">
    <name type="scientific">Culicoides sonorensis</name>
    <name type="common">Biting midge</name>
    <dbReference type="NCBI Taxonomy" id="179676"/>
    <lineage>
        <taxon>Eukaryota</taxon>
        <taxon>Metazoa</taxon>
        <taxon>Ecdysozoa</taxon>
        <taxon>Arthropoda</taxon>
        <taxon>Hexapoda</taxon>
        <taxon>Insecta</taxon>
        <taxon>Pterygota</taxon>
        <taxon>Neoptera</taxon>
        <taxon>Endopterygota</taxon>
        <taxon>Diptera</taxon>
        <taxon>Nematocera</taxon>
        <taxon>Chironomoidea</taxon>
        <taxon>Ceratopogonidae</taxon>
        <taxon>Ceratopogoninae</taxon>
        <taxon>Culicoides</taxon>
        <taxon>Monoculicoides</taxon>
    </lineage>
</organism>
<evidence type="ECO:0000256" key="6">
    <source>
        <dbReference type="ARBA" id="ARBA00023030"/>
    </source>
</evidence>
<keyword evidence="8" id="KW-0325">Glycoprotein</keyword>
<dbReference type="InterPro" id="IPR015615">
    <property type="entry name" value="TGF-beta-rel"/>
</dbReference>
<dbReference type="FunFam" id="2.10.90.10:FF:000003">
    <property type="entry name" value="Bone morphogenetic protein 5"/>
    <property type="match status" value="1"/>
</dbReference>
<dbReference type="EMBL" id="UFQS01000116">
    <property type="protein sequence ID" value="SSW99961.1"/>
    <property type="molecule type" value="Genomic_DNA"/>
</dbReference>
<evidence type="ECO:0000256" key="10">
    <source>
        <dbReference type="SAM" id="MobiDB-lite"/>
    </source>
</evidence>
<dbReference type="OMA" id="CEIQTLY"/>
<evidence type="ECO:0000256" key="7">
    <source>
        <dbReference type="ARBA" id="ARBA00023157"/>
    </source>
</evidence>
<feature type="signal peptide" evidence="11">
    <location>
        <begin position="1"/>
        <end position="18"/>
    </location>
</feature>
<feature type="compositionally biased region" description="Basic residues" evidence="10">
    <location>
        <begin position="285"/>
        <end position="305"/>
    </location>
</feature>
<comment type="similarity">
    <text evidence="2 9">Belongs to the TGF-beta family.</text>
</comment>